<dbReference type="InterPro" id="IPR051052">
    <property type="entry name" value="Diverse_substrate_MTase"/>
</dbReference>
<dbReference type="PANTHER" id="PTHR44942:SF4">
    <property type="entry name" value="METHYLTRANSFERASE TYPE 11 DOMAIN-CONTAINING PROTEIN"/>
    <property type="match status" value="1"/>
</dbReference>
<dbReference type="GO" id="GO:0032259">
    <property type="term" value="P:methylation"/>
    <property type="evidence" value="ECO:0007669"/>
    <property type="project" value="UniProtKB-KW"/>
</dbReference>
<keyword evidence="5" id="KW-1185">Reference proteome</keyword>
<sequence>MNPYMVPSMEDLFGGAAPFYARYRPRHAGPAIERLAAAFGPESTVLDLGCGPGTIAVPLARHVREVLAVDPDAGMLAEGERLAAAVPNIRWIRGDSTALRALPPFGHVVMGRSFHWTDRRAVLADLDELLPPGGVVALVGPSRHDDPEEPWEPAMRRLREEFGVNTLTASDSYQATGEHHDDVLVTSPFRDLDVTCYTERLTYGVEEILGLQLSYSYSTPARLGDRLAAFTEAARRELLALNPSGTWELRTVTEVLLARRPVTAPPPKPPARTTPPPG</sequence>
<dbReference type="Gene3D" id="3.40.50.150">
    <property type="entry name" value="Vaccinia Virus protein VP39"/>
    <property type="match status" value="1"/>
</dbReference>
<protein>
    <submittedName>
        <fullName evidence="4">Class I SAM-dependent methyltransferase</fullName>
    </submittedName>
</protein>
<organism evidence="4 5">
    <name type="scientific">Nonomuraea terrae</name>
    <dbReference type="NCBI Taxonomy" id="2530383"/>
    <lineage>
        <taxon>Bacteria</taxon>
        <taxon>Bacillati</taxon>
        <taxon>Actinomycetota</taxon>
        <taxon>Actinomycetes</taxon>
        <taxon>Streptosporangiales</taxon>
        <taxon>Streptosporangiaceae</taxon>
        <taxon>Nonomuraea</taxon>
    </lineage>
</organism>
<evidence type="ECO:0000313" key="5">
    <source>
        <dbReference type="Proteomes" id="UP000295302"/>
    </source>
</evidence>
<proteinExistence type="predicted"/>
<comment type="caution">
    <text evidence="4">The sequence shown here is derived from an EMBL/GenBank/DDBJ whole genome shotgun (WGS) entry which is preliminary data.</text>
</comment>
<dbReference type="InterPro" id="IPR041698">
    <property type="entry name" value="Methyltransf_25"/>
</dbReference>
<evidence type="ECO:0000256" key="1">
    <source>
        <dbReference type="ARBA" id="ARBA00022603"/>
    </source>
</evidence>
<accession>A0A4R4YMS8</accession>
<dbReference type="PANTHER" id="PTHR44942">
    <property type="entry name" value="METHYLTRANSF_11 DOMAIN-CONTAINING PROTEIN"/>
    <property type="match status" value="1"/>
</dbReference>
<dbReference type="InterPro" id="IPR029063">
    <property type="entry name" value="SAM-dependent_MTases_sf"/>
</dbReference>
<reference evidence="4 5" key="1">
    <citation type="submission" date="2019-03" db="EMBL/GenBank/DDBJ databases">
        <title>Draft genome sequences of novel Actinobacteria.</title>
        <authorList>
            <person name="Sahin N."/>
            <person name="Ay H."/>
            <person name="Saygin H."/>
        </authorList>
    </citation>
    <scope>NUCLEOTIDE SEQUENCE [LARGE SCALE GENOMIC DNA]</scope>
    <source>
        <strain evidence="4 5">CH32</strain>
    </source>
</reference>
<feature type="domain" description="Methyltransferase" evidence="3">
    <location>
        <begin position="45"/>
        <end position="134"/>
    </location>
</feature>
<dbReference type="AlphaFoldDB" id="A0A4R4YMS8"/>
<evidence type="ECO:0000259" key="3">
    <source>
        <dbReference type="Pfam" id="PF13649"/>
    </source>
</evidence>
<dbReference type="SUPFAM" id="SSF53335">
    <property type="entry name" value="S-adenosyl-L-methionine-dependent methyltransferases"/>
    <property type="match status" value="1"/>
</dbReference>
<dbReference type="Pfam" id="PF13649">
    <property type="entry name" value="Methyltransf_25"/>
    <property type="match status" value="1"/>
</dbReference>
<keyword evidence="2 4" id="KW-0808">Transferase</keyword>
<dbReference type="GO" id="GO:0008168">
    <property type="term" value="F:methyltransferase activity"/>
    <property type="evidence" value="ECO:0007669"/>
    <property type="project" value="UniProtKB-KW"/>
</dbReference>
<keyword evidence="1 4" id="KW-0489">Methyltransferase</keyword>
<dbReference type="EMBL" id="SMKQ01000063">
    <property type="protein sequence ID" value="TDD46296.1"/>
    <property type="molecule type" value="Genomic_DNA"/>
</dbReference>
<dbReference type="OrthoDB" id="9797252at2"/>
<dbReference type="CDD" id="cd02440">
    <property type="entry name" value="AdoMet_MTases"/>
    <property type="match status" value="1"/>
</dbReference>
<evidence type="ECO:0000313" key="4">
    <source>
        <dbReference type="EMBL" id="TDD46296.1"/>
    </source>
</evidence>
<dbReference type="Proteomes" id="UP000295302">
    <property type="component" value="Unassembled WGS sequence"/>
</dbReference>
<evidence type="ECO:0000256" key="2">
    <source>
        <dbReference type="ARBA" id="ARBA00022679"/>
    </source>
</evidence>
<name>A0A4R4YMS8_9ACTN</name>
<gene>
    <name evidence="4" type="ORF">E1286_21230</name>
</gene>